<dbReference type="PANTHER" id="PTHR22762">
    <property type="entry name" value="ALPHA-GLUCOSIDASE"/>
    <property type="match status" value="1"/>
</dbReference>
<evidence type="ECO:0000256" key="3">
    <source>
        <dbReference type="ARBA" id="ARBA00007806"/>
    </source>
</evidence>
<dbReference type="InterPro" id="IPR025887">
    <property type="entry name" value="Glyco_hydro_31_N_dom"/>
</dbReference>
<comment type="subcellular location">
    <subcellularLocation>
        <location evidence="1">Endoplasmic reticulum</location>
    </subcellularLocation>
</comment>
<dbReference type="STRING" id="947166.A0A1D1V411"/>
<dbReference type="SUPFAM" id="SSF51011">
    <property type="entry name" value="Glycosyl hydrolase domain"/>
    <property type="match status" value="1"/>
</dbReference>
<name>A0A1D1V411_RAMVA</name>
<feature type="chain" id="PRO_5008898000" description="Glucosidase II subunit alpha" evidence="12">
    <location>
        <begin position="19"/>
        <end position="935"/>
    </location>
</feature>
<keyword evidence="4 12" id="KW-0732">Signal</keyword>
<proteinExistence type="inferred from homology"/>
<dbReference type="Gene3D" id="2.60.40.1180">
    <property type="entry name" value="Golgi alpha-mannosidase II"/>
    <property type="match status" value="2"/>
</dbReference>
<dbReference type="InterPro" id="IPR013780">
    <property type="entry name" value="Glyco_hydro_b"/>
</dbReference>
<dbReference type="InterPro" id="IPR048395">
    <property type="entry name" value="Glyco_hydro_31_C"/>
</dbReference>
<comment type="pathway">
    <text evidence="2">Glycan metabolism; N-glycan metabolism.</text>
</comment>
<feature type="domain" description="Glycoside hydrolase family 31 N-terminal" evidence="14">
    <location>
        <begin position="77"/>
        <end position="322"/>
    </location>
</feature>
<dbReference type="PANTHER" id="PTHR22762:SF54">
    <property type="entry name" value="BCDNA.GH04962"/>
    <property type="match status" value="1"/>
</dbReference>
<evidence type="ECO:0000259" key="14">
    <source>
        <dbReference type="Pfam" id="PF13802"/>
    </source>
</evidence>
<dbReference type="GO" id="GO:0005783">
    <property type="term" value="C:endoplasmic reticulum"/>
    <property type="evidence" value="ECO:0007669"/>
    <property type="project" value="UniProtKB-SubCell"/>
</dbReference>
<dbReference type="Pfam" id="PF21365">
    <property type="entry name" value="Glyco_hydro_31_3rd"/>
    <property type="match status" value="1"/>
</dbReference>
<gene>
    <name evidence="16" type="primary">RvY_07925-1</name>
    <name evidence="16" type="synonym">RvY_07925.1</name>
    <name evidence="16" type="ORF">RvY_07925</name>
</gene>
<evidence type="ECO:0000256" key="1">
    <source>
        <dbReference type="ARBA" id="ARBA00004240"/>
    </source>
</evidence>
<dbReference type="SUPFAM" id="SSF74650">
    <property type="entry name" value="Galactose mutarotase-like"/>
    <property type="match status" value="1"/>
</dbReference>
<dbReference type="AlphaFoldDB" id="A0A1D1V411"/>
<evidence type="ECO:0000256" key="11">
    <source>
        <dbReference type="SAM" id="MobiDB-lite"/>
    </source>
</evidence>
<feature type="domain" description="Glycosyl hydrolase family 31 C-terminal" evidence="15">
    <location>
        <begin position="710"/>
        <end position="799"/>
    </location>
</feature>
<evidence type="ECO:0000256" key="7">
    <source>
        <dbReference type="ARBA" id="ARBA00023180"/>
    </source>
</evidence>
<dbReference type="SUPFAM" id="SSF51445">
    <property type="entry name" value="(Trans)glycosidases"/>
    <property type="match status" value="1"/>
</dbReference>
<dbReference type="InterPro" id="IPR011013">
    <property type="entry name" value="Gal_mutarotase_sf_dom"/>
</dbReference>
<evidence type="ECO:0000256" key="12">
    <source>
        <dbReference type="SAM" id="SignalP"/>
    </source>
</evidence>
<dbReference type="EMBL" id="BDGG01000003">
    <property type="protein sequence ID" value="GAU96489.1"/>
    <property type="molecule type" value="Genomic_DNA"/>
</dbReference>
<comment type="similarity">
    <text evidence="3 10">Belongs to the glycosyl hydrolase 31 family.</text>
</comment>
<keyword evidence="17" id="KW-1185">Reference proteome</keyword>
<evidence type="ECO:0000256" key="4">
    <source>
        <dbReference type="ARBA" id="ARBA00022729"/>
    </source>
</evidence>
<reference evidence="16 17" key="1">
    <citation type="journal article" date="2016" name="Nat. Commun.">
        <title>Extremotolerant tardigrade genome and improved radiotolerance of human cultured cells by tardigrade-unique protein.</title>
        <authorList>
            <person name="Hashimoto T."/>
            <person name="Horikawa D.D."/>
            <person name="Saito Y."/>
            <person name="Kuwahara H."/>
            <person name="Kozuka-Hata H."/>
            <person name="Shin-I T."/>
            <person name="Minakuchi Y."/>
            <person name="Ohishi K."/>
            <person name="Motoyama A."/>
            <person name="Aizu T."/>
            <person name="Enomoto A."/>
            <person name="Kondo K."/>
            <person name="Tanaka S."/>
            <person name="Hara Y."/>
            <person name="Koshikawa S."/>
            <person name="Sagara H."/>
            <person name="Miura T."/>
            <person name="Yokobori S."/>
            <person name="Miyagawa K."/>
            <person name="Suzuki Y."/>
            <person name="Kubo T."/>
            <person name="Oyama M."/>
            <person name="Kohara Y."/>
            <person name="Fujiyama A."/>
            <person name="Arakawa K."/>
            <person name="Katayama T."/>
            <person name="Toyoda A."/>
            <person name="Kunieda T."/>
        </authorList>
    </citation>
    <scope>NUCLEOTIDE SEQUENCE [LARGE SCALE GENOMIC DNA]</scope>
    <source>
        <strain evidence="16 17">YOKOZUNA-1</strain>
    </source>
</reference>
<dbReference type="Gene3D" id="2.60.40.1760">
    <property type="entry name" value="glycosyl hydrolase (family 31)"/>
    <property type="match status" value="1"/>
</dbReference>
<keyword evidence="7" id="KW-0325">Glycoprotein</keyword>
<evidence type="ECO:0000256" key="9">
    <source>
        <dbReference type="ARBA" id="ARBA00042895"/>
    </source>
</evidence>
<evidence type="ECO:0000259" key="15">
    <source>
        <dbReference type="Pfam" id="PF21365"/>
    </source>
</evidence>
<keyword evidence="8 10" id="KW-0326">Glycosidase</keyword>
<dbReference type="InterPro" id="IPR000322">
    <property type="entry name" value="Glyco_hydro_31_TIM"/>
</dbReference>
<evidence type="ECO:0000256" key="8">
    <source>
        <dbReference type="ARBA" id="ARBA00023295"/>
    </source>
</evidence>
<dbReference type="CDD" id="cd06603">
    <property type="entry name" value="GH31_GANC_GANAB_alpha"/>
    <property type="match status" value="1"/>
</dbReference>
<feature type="signal peptide" evidence="12">
    <location>
        <begin position="1"/>
        <end position="18"/>
    </location>
</feature>
<evidence type="ECO:0000256" key="2">
    <source>
        <dbReference type="ARBA" id="ARBA00004833"/>
    </source>
</evidence>
<evidence type="ECO:0000256" key="5">
    <source>
        <dbReference type="ARBA" id="ARBA00022801"/>
    </source>
</evidence>
<sequence>MTWTVILPLLLLLTPAFTVDKGNFKTCKDARFCRRQREPRIDYYIHELLVDTVKLDSSKTALTATVKNIKSNDELLLEIHGFEDRTFRIRLNELRPLRKRYEVDISIDKLPKAAPMDLQQQSGQLQLNFPNKLHLNLIYNPFRVDIYDDGTLLTSLNSQSLLLIEPMRTKPGFVPNSDKSAADDQQTEDAAGDWESQTDEHRPEIVANDTDEQQEAEAKNDEPWEETFKGHVDSKPYGPNSIGLDVTFFGFENVYGLPEHADSFRLRSTKDTDPYRLYNLDVFEYELNSPMALYGAIPFMIAHNERSTIGMYWNNAAETWVDVDYGFISSAGTLFGGSSTPKTDTHWFSETGIIDVFFFLGPKPADVSRQFTGLVGRPYLPPFVTLGYHQCRWNYNDEKDVATVHENFDRYDIPVDFIWLDIEYTDGKRYFTWDTPKFPHPVEMINNLTAKGRNLIVISDPHIKKDDNYFIFKEMLDRGLYVKTKDGKDYEGWCWPGASYYPDFLNPATCEYYANLYSRESFDKIWTWNDMNEPSVFNGPEITMLKDIQHIGGLEHREVHNLYGILHTKATYEGHLKRADNKVRPFILTRSFFTGSQRYTAVWTGDNAAEWGHLKASNPMILSLGIAGMTFAGADVGGFFKNPETQLLVRWYQAGAFQPFFRAHAHIDTRRREPWLFDEQSMLLIRDSIRARYTFLPFWYTLFFEASQTGLPMMRPLWYEFPEDQNTFAMDDEYLLGDALLVKPVTDENTKTLNVYFPGTSAETWHDITTLAIHKGGSKSQIDTPMNKIPVFQRGGTIMPRRFRVRRSAILSIEDPITLSIALNDTGDAQGSLYLDDGISREHLDGNYFSIKLHLKNNILSSRVVHSASAYKTKVWLERIYLAGFKFKPSSIELNELFSGQKKVLEFFYDDKHHVLTIRKPGVNMSKEWRMIFRA</sequence>
<feature type="compositionally biased region" description="Basic and acidic residues" evidence="11">
    <location>
        <begin position="216"/>
        <end position="232"/>
    </location>
</feature>
<dbReference type="Pfam" id="PF13802">
    <property type="entry name" value="Gal_mutarotas_2"/>
    <property type="match status" value="1"/>
</dbReference>
<dbReference type="Pfam" id="PF01055">
    <property type="entry name" value="Glyco_hydro_31_2nd"/>
    <property type="match status" value="1"/>
</dbReference>
<dbReference type="Gene3D" id="3.20.20.80">
    <property type="entry name" value="Glycosidases"/>
    <property type="match status" value="2"/>
</dbReference>
<evidence type="ECO:0000259" key="13">
    <source>
        <dbReference type="Pfam" id="PF01055"/>
    </source>
</evidence>
<accession>A0A1D1V411</accession>
<evidence type="ECO:0000256" key="6">
    <source>
        <dbReference type="ARBA" id="ARBA00022824"/>
    </source>
</evidence>
<dbReference type="GO" id="GO:0006491">
    <property type="term" value="P:N-glycan processing"/>
    <property type="evidence" value="ECO:0007669"/>
    <property type="project" value="TreeGrafter"/>
</dbReference>
<organism evidence="16 17">
    <name type="scientific">Ramazzottius varieornatus</name>
    <name type="common">Water bear</name>
    <name type="synonym">Tardigrade</name>
    <dbReference type="NCBI Taxonomy" id="947166"/>
    <lineage>
        <taxon>Eukaryota</taxon>
        <taxon>Metazoa</taxon>
        <taxon>Ecdysozoa</taxon>
        <taxon>Tardigrada</taxon>
        <taxon>Eutardigrada</taxon>
        <taxon>Parachela</taxon>
        <taxon>Hypsibioidea</taxon>
        <taxon>Ramazzottiidae</taxon>
        <taxon>Ramazzottius</taxon>
    </lineage>
</organism>
<protein>
    <recommendedName>
        <fullName evidence="9">Glucosidase II subunit alpha</fullName>
    </recommendedName>
</protein>
<dbReference type="FunFam" id="2.60.40.1180:FF:000023">
    <property type="entry name" value="neutral alpha-glucosidase AB isoform X2"/>
    <property type="match status" value="1"/>
</dbReference>
<keyword evidence="6" id="KW-0256">Endoplasmic reticulum</keyword>
<dbReference type="Proteomes" id="UP000186922">
    <property type="component" value="Unassembled WGS sequence"/>
</dbReference>
<comment type="caution">
    <text evidence="16">The sequence shown here is derived from an EMBL/GenBank/DDBJ whole genome shotgun (WGS) entry which is preliminary data.</text>
</comment>
<evidence type="ECO:0000313" key="16">
    <source>
        <dbReference type="EMBL" id="GAU96489.1"/>
    </source>
</evidence>
<dbReference type="GO" id="GO:0005975">
    <property type="term" value="P:carbohydrate metabolic process"/>
    <property type="evidence" value="ECO:0007669"/>
    <property type="project" value="InterPro"/>
</dbReference>
<dbReference type="InterPro" id="IPR017853">
    <property type="entry name" value="GH"/>
</dbReference>
<dbReference type="CDD" id="cd14752">
    <property type="entry name" value="GH31_N"/>
    <property type="match status" value="1"/>
</dbReference>
<evidence type="ECO:0000313" key="17">
    <source>
        <dbReference type="Proteomes" id="UP000186922"/>
    </source>
</evidence>
<feature type="domain" description="Glycoside hydrolase family 31 TIM barrel" evidence="13">
    <location>
        <begin position="378"/>
        <end position="702"/>
    </location>
</feature>
<keyword evidence="5 10" id="KW-0378">Hydrolase</keyword>
<evidence type="ECO:0000256" key="10">
    <source>
        <dbReference type="RuleBase" id="RU361185"/>
    </source>
</evidence>
<dbReference type="OrthoDB" id="3237269at2759"/>
<feature type="region of interest" description="Disordered" evidence="11">
    <location>
        <begin position="172"/>
        <end position="232"/>
    </location>
</feature>
<dbReference type="GO" id="GO:0030246">
    <property type="term" value="F:carbohydrate binding"/>
    <property type="evidence" value="ECO:0007669"/>
    <property type="project" value="InterPro"/>
</dbReference>
<dbReference type="GO" id="GO:0090599">
    <property type="term" value="F:alpha-glucosidase activity"/>
    <property type="evidence" value="ECO:0007669"/>
    <property type="project" value="UniProtKB-ARBA"/>
</dbReference>